<dbReference type="RefSeq" id="WP_319807172.1">
    <property type="nucleotide sequence ID" value="NZ_CP107052.1"/>
</dbReference>
<keyword evidence="5 6" id="KW-0472">Membrane</keyword>
<gene>
    <name evidence="8" type="ORF">N5W20_01490</name>
</gene>
<dbReference type="SUPFAM" id="SSF55073">
    <property type="entry name" value="Nucleotide cyclase"/>
    <property type="match status" value="1"/>
</dbReference>
<feature type="domain" description="Guanylate cyclase" evidence="7">
    <location>
        <begin position="584"/>
        <end position="715"/>
    </location>
</feature>
<evidence type="ECO:0000256" key="2">
    <source>
        <dbReference type="ARBA" id="ARBA00022475"/>
    </source>
</evidence>
<evidence type="ECO:0000313" key="8">
    <source>
        <dbReference type="EMBL" id="UYH51579.1"/>
    </source>
</evidence>
<dbReference type="InterPro" id="IPR029787">
    <property type="entry name" value="Nucleotide_cyclase"/>
</dbReference>
<dbReference type="Gene3D" id="3.30.70.1230">
    <property type="entry name" value="Nucleotide cyclase"/>
    <property type="match status" value="1"/>
</dbReference>
<dbReference type="Proteomes" id="UP001163831">
    <property type="component" value="Chromosome"/>
</dbReference>
<evidence type="ECO:0000256" key="4">
    <source>
        <dbReference type="ARBA" id="ARBA00022989"/>
    </source>
</evidence>
<keyword evidence="9" id="KW-1185">Reference proteome</keyword>
<organism evidence="8 9">
    <name type="scientific">Candidatus Kirkpatrickella diaphorinae</name>
    <dbReference type="NCBI Taxonomy" id="2984322"/>
    <lineage>
        <taxon>Bacteria</taxon>
        <taxon>Pseudomonadati</taxon>
        <taxon>Pseudomonadota</taxon>
        <taxon>Alphaproteobacteria</taxon>
        <taxon>Acetobacterales</taxon>
        <taxon>Acetobacteraceae</taxon>
        <taxon>Candidatus Kirkpatrickella</taxon>
    </lineage>
</organism>
<feature type="transmembrane region" description="Helical" evidence="6">
    <location>
        <begin position="21"/>
        <end position="43"/>
    </location>
</feature>
<evidence type="ECO:0000256" key="5">
    <source>
        <dbReference type="ARBA" id="ARBA00023136"/>
    </source>
</evidence>
<dbReference type="InterPro" id="IPR033479">
    <property type="entry name" value="dCache_1"/>
</dbReference>
<dbReference type="EMBL" id="CP107052">
    <property type="protein sequence ID" value="UYH51579.1"/>
    <property type="molecule type" value="Genomic_DNA"/>
</dbReference>
<dbReference type="Pfam" id="PF00211">
    <property type="entry name" value="Guanylate_cyc"/>
    <property type="match status" value="1"/>
</dbReference>
<evidence type="ECO:0000256" key="3">
    <source>
        <dbReference type="ARBA" id="ARBA00022692"/>
    </source>
</evidence>
<keyword evidence="4 6" id="KW-1133">Transmembrane helix</keyword>
<name>A0ABY6GJS5_9PROT</name>
<protein>
    <submittedName>
        <fullName evidence="8">Cache domain-containing protein</fullName>
    </submittedName>
</protein>
<comment type="subcellular location">
    <subcellularLocation>
        <location evidence="1">Cell membrane</location>
        <topology evidence="1">Multi-pass membrane protein</topology>
    </subcellularLocation>
</comment>
<dbReference type="PROSITE" id="PS50125">
    <property type="entry name" value="GUANYLATE_CYCLASE_2"/>
    <property type="match status" value="1"/>
</dbReference>
<accession>A0ABY6GJS5</accession>
<dbReference type="InterPro" id="IPR001054">
    <property type="entry name" value="A/G_cyclase"/>
</dbReference>
<keyword evidence="2" id="KW-1003">Cell membrane</keyword>
<feature type="transmembrane region" description="Helical" evidence="6">
    <location>
        <begin position="344"/>
        <end position="367"/>
    </location>
</feature>
<sequence length="763" mass="84085">MRRFEIVNPEDHSIDRRLRRGMALAAPIIGIIAIVAVISAVSVHSYHVTRARVIGLTQTLLHEQQKLLTREVSDYLGPAPQSATIAQDLLTDPLSDAPPRTFLDYGRSLLNHLPQIDSMFIADDRGTFWFINRAPKQIADGVEWVRLLPGKDVFRHWYYNHQGQIVRTEDKPANGYDARQRDWYLRAVRHPGISWAEPYPSQSRHEIFSTASSALTLRNGHHAVFAINLSLTRLSGFLDKMKIGQNGKAIILDEKGRVVAGNDLLEIAAQAHWQFDKMVIDAKQTPVFSRALSLYRIYGSGVKIISGRKTRYVTIYSSLDAIRPGWLLILHAPESDYARIISVAGWQGFAFSLLIIALAAGLAGLLFREKRRTVRATRQVDDLRDSQRVAEGLIGRLVEDDNIFDIAQQAPILSESVAEITGISRVALWRVQEADRRLICEDAYEATTGQHGSGREINPDEAQPLLEALERVSVLDNMTSDTAQVLRPLWRAEGLTGDVTHYAVYPIRRQNGLCGLTVLTGAMTQPDGAKFLPLINDMIALRYAAIAQDERATSGDRHVADAAPQPVTAAKVVFLDAGESGFETGCFPAVPVATIHFIHQDAPDVQATVDLFQRLATKLEEVAETFALSVVQLAGNRVLLVGKCGAALEPESVCGVADALLELREAAQRILNAADMVRNFNMGLDVGPVLGAHVGRDGARYALWGEAFANADRLAMSSAETGSIQVSDAAWAVLKDRFLFRPRGAFFMPGRGLTVTHILAARR</sequence>
<evidence type="ECO:0000256" key="1">
    <source>
        <dbReference type="ARBA" id="ARBA00004651"/>
    </source>
</evidence>
<evidence type="ECO:0000256" key="6">
    <source>
        <dbReference type="SAM" id="Phobius"/>
    </source>
</evidence>
<keyword evidence="3 6" id="KW-0812">Transmembrane</keyword>
<evidence type="ECO:0000259" key="7">
    <source>
        <dbReference type="PROSITE" id="PS50125"/>
    </source>
</evidence>
<dbReference type="Gene3D" id="3.30.450.20">
    <property type="entry name" value="PAS domain"/>
    <property type="match status" value="1"/>
</dbReference>
<reference evidence="8" key="1">
    <citation type="submission" date="2022-10" db="EMBL/GenBank/DDBJ databases">
        <title>Candidatus Kirkpatrella diaphorinas gen. nov., sp. nov., an uncultured endosymbiont identified in a population of Diaphorina citri from Hawaii.</title>
        <authorList>
            <person name="Henry E.M."/>
            <person name="Carlson C.R."/>
            <person name="Kuo Y.-W."/>
        </authorList>
    </citation>
    <scope>NUCLEOTIDE SEQUENCE</scope>
    <source>
        <strain evidence="8">CADCRV1</strain>
    </source>
</reference>
<dbReference type="Pfam" id="PF02743">
    <property type="entry name" value="dCache_1"/>
    <property type="match status" value="1"/>
</dbReference>
<proteinExistence type="predicted"/>
<evidence type="ECO:0000313" key="9">
    <source>
        <dbReference type="Proteomes" id="UP001163831"/>
    </source>
</evidence>